<dbReference type="EMBL" id="CM046393">
    <property type="protein sequence ID" value="KAI8552365.1"/>
    <property type="molecule type" value="Genomic_DNA"/>
</dbReference>
<keyword evidence="2" id="KW-1185">Reference proteome</keyword>
<reference evidence="1" key="1">
    <citation type="submission" date="2022-02" db="EMBL/GenBank/DDBJ databases">
        <title>Plant Genome Project.</title>
        <authorList>
            <person name="Zhang R.-G."/>
        </authorList>
    </citation>
    <scope>NUCLEOTIDE SEQUENCE</scope>
    <source>
        <strain evidence="1">AT1</strain>
    </source>
</reference>
<protein>
    <submittedName>
        <fullName evidence="1">Uncharacterized protein</fullName>
    </submittedName>
</protein>
<evidence type="ECO:0000313" key="2">
    <source>
        <dbReference type="Proteomes" id="UP001062846"/>
    </source>
</evidence>
<comment type="caution">
    <text evidence="1">The sequence shown here is derived from an EMBL/GenBank/DDBJ whole genome shotgun (WGS) entry which is preliminary data.</text>
</comment>
<dbReference type="Proteomes" id="UP001062846">
    <property type="component" value="Chromosome 6"/>
</dbReference>
<sequence length="129" mass="13603">MSLHSRFLPALLPLFLITISVLTRPSTSAVDSFEYGGCSQLKYKPGTPYESNVNSMLTSLVNSAAFAIFKNFEISVPGSSAGDVIYGLFQCRGDVGTPNCRDCVAKAVNNSASSAPTRRAARSNSTGAS</sequence>
<proteinExistence type="predicted"/>
<evidence type="ECO:0000313" key="1">
    <source>
        <dbReference type="EMBL" id="KAI8552365.1"/>
    </source>
</evidence>
<gene>
    <name evidence="1" type="ORF">RHMOL_Rhmol06G0261200</name>
</gene>
<accession>A0ACC0NGI7</accession>
<organism evidence="1 2">
    <name type="scientific">Rhododendron molle</name>
    <name type="common">Chinese azalea</name>
    <name type="synonym">Azalea mollis</name>
    <dbReference type="NCBI Taxonomy" id="49168"/>
    <lineage>
        <taxon>Eukaryota</taxon>
        <taxon>Viridiplantae</taxon>
        <taxon>Streptophyta</taxon>
        <taxon>Embryophyta</taxon>
        <taxon>Tracheophyta</taxon>
        <taxon>Spermatophyta</taxon>
        <taxon>Magnoliopsida</taxon>
        <taxon>eudicotyledons</taxon>
        <taxon>Gunneridae</taxon>
        <taxon>Pentapetalae</taxon>
        <taxon>asterids</taxon>
        <taxon>Ericales</taxon>
        <taxon>Ericaceae</taxon>
        <taxon>Ericoideae</taxon>
        <taxon>Rhodoreae</taxon>
        <taxon>Rhododendron</taxon>
    </lineage>
</organism>
<name>A0ACC0NGI7_RHOML</name>